<gene>
    <name evidence="2" type="ORF">CUNI_LOCUS12578</name>
</gene>
<evidence type="ECO:0000313" key="2">
    <source>
        <dbReference type="EMBL" id="CAG5127020.1"/>
    </source>
</evidence>
<organism evidence="2 3">
    <name type="scientific">Candidula unifasciata</name>
    <dbReference type="NCBI Taxonomy" id="100452"/>
    <lineage>
        <taxon>Eukaryota</taxon>
        <taxon>Metazoa</taxon>
        <taxon>Spiralia</taxon>
        <taxon>Lophotrochozoa</taxon>
        <taxon>Mollusca</taxon>
        <taxon>Gastropoda</taxon>
        <taxon>Heterobranchia</taxon>
        <taxon>Euthyneura</taxon>
        <taxon>Panpulmonata</taxon>
        <taxon>Eupulmonata</taxon>
        <taxon>Stylommatophora</taxon>
        <taxon>Helicina</taxon>
        <taxon>Helicoidea</taxon>
        <taxon>Geomitridae</taxon>
        <taxon>Candidula</taxon>
    </lineage>
</organism>
<dbReference type="Gene3D" id="2.60.40.10">
    <property type="entry name" value="Immunoglobulins"/>
    <property type="match status" value="1"/>
</dbReference>
<evidence type="ECO:0000259" key="1">
    <source>
        <dbReference type="PROSITE" id="PS50835"/>
    </source>
</evidence>
<dbReference type="SUPFAM" id="SSF48726">
    <property type="entry name" value="Immunoglobulin"/>
    <property type="match status" value="1"/>
</dbReference>
<name>A0A8S3ZH55_9EUPU</name>
<dbReference type="Pfam" id="PF07686">
    <property type="entry name" value="V-set"/>
    <property type="match status" value="1"/>
</dbReference>
<feature type="non-terminal residue" evidence="2">
    <location>
        <position position="73"/>
    </location>
</feature>
<keyword evidence="3" id="KW-1185">Reference proteome</keyword>
<proteinExistence type="predicted"/>
<dbReference type="AlphaFoldDB" id="A0A8S3ZH55"/>
<dbReference type="InterPro" id="IPR007110">
    <property type="entry name" value="Ig-like_dom"/>
</dbReference>
<comment type="caution">
    <text evidence="2">The sequence shown here is derived from an EMBL/GenBank/DDBJ whole genome shotgun (WGS) entry which is preliminary data.</text>
</comment>
<evidence type="ECO:0000313" key="3">
    <source>
        <dbReference type="Proteomes" id="UP000678393"/>
    </source>
</evidence>
<sequence length="73" mass="8453">VSWNKQGGDHFLSIGTEIWVQDSNLDIAHYSWPAGVSDWNLVFKEVRLEDSGLYECQVISTEKMIWRVQLNVI</sequence>
<dbReference type="InterPro" id="IPR036179">
    <property type="entry name" value="Ig-like_dom_sf"/>
</dbReference>
<dbReference type="InterPro" id="IPR013106">
    <property type="entry name" value="Ig_V-set"/>
</dbReference>
<feature type="non-terminal residue" evidence="2">
    <location>
        <position position="1"/>
    </location>
</feature>
<dbReference type="OrthoDB" id="190835at2759"/>
<dbReference type="Proteomes" id="UP000678393">
    <property type="component" value="Unassembled WGS sequence"/>
</dbReference>
<dbReference type="EMBL" id="CAJHNH020002544">
    <property type="protein sequence ID" value="CAG5127020.1"/>
    <property type="molecule type" value="Genomic_DNA"/>
</dbReference>
<accession>A0A8S3ZH55</accession>
<protein>
    <recommendedName>
        <fullName evidence="1">Ig-like domain-containing protein</fullName>
    </recommendedName>
</protein>
<dbReference type="InterPro" id="IPR013783">
    <property type="entry name" value="Ig-like_fold"/>
</dbReference>
<dbReference type="PROSITE" id="PS50835">
    <property type="entry name" value="IG_LIKE"/>
    <property type="match status" value="1"/>
</dbReference>
<reference evidence="2" key="1">
    <citation type="submission" date="2021-04" db="EMBL/GenBank/DDBJ databases">
        <authorList>
            <consortium name="Molecular Ecology Group"/>
        </authorList>
    </citation>
    <scope>NUCLEOTIDE SEQUENCE</scope>
</reference>
<feature type="domain" description="Ig-like" evidence="1">
    <location>
        <begin position="1"/>
        <end position="58"/>
    </location>
</feature>